<protein>
    <submittedName>
        <fullName evidence="2">Uncharacterized protein</fullName>
    </submittedName>
</protein>
<reference evidence="2" key="1">
    <citation type="submission" date="2012-04" db="EMBL/GenBank/DDBJ databases">
        <title>The Genome Sequence of Fusarium oxysporum melonis.</title>
        <authorList>
            <consortium name="The Broad Institute Genome Sequencing Platform"/>
            <person name="Ma L.-J."/>
            <person name="Gale L.R."/>
            <person name="Schwartz D.C."/>
            <person name="Zhou S."/>
            <person name="Corby-Kistler H."/>
            <person name="Young S.K."/>
            <person name="Zeng Q."/>
            <person name="Gargeya S."/>
            <person name="Fitzgerald M."/>
            <person name="Haas B."/>
            <person name="Abouelleil A."/>
            <person name="Alvarado L."/>
            <person name="Arachchi H.M."/>
            <person name="Berlin A."/>
            <person name="Brown A."/>
            <person name="Chapman S.B."/>
            <person name="Chen Z."/>
            <person name="Dunbar C."/>
            <person name="Freedman E."/>
            <person name="Gearin G."/>
            <person name="Goldberg J."/>
            <person name="Griggs A."/>
            <person name="Gujja S."/>
            <person name="Heiman D."/>
            <person name="Howarth C."/>
            <person name="Larson L."/>
            <person name="Lui A."/>
            <person name="MacDonald P.J.P."/>
            <person name="Montmayeur A."/>
            <person name="Murphy C."/>
            <person name="Neiman D."/>
            <person name="Pearson M."/>
            <person name="Priest M."/>
            <person name="Roberts A."/>
            <person name="Saif S."/>
            <person name="Shea T."/>
            <person name="Shenoy N."/>
            <person name="Sisk P."/>
            <person name="Stolte C."/>
            <person name="Sykes S."/>
            <person name="Wortman J."/>
            <person name="Nusbaum C."/>
            <person name="Birren B."/>
        </authorList>
    </citation>
    <scope>NUCLEOTIDE SEQUENCE</scope>
    <source>
        <strain evidence="2">26406</strain>
    </source>
</reference>
<dbReference type="HOGENOM" id="CLU_3125124_0_0_1"/>
<name>W9Z4F0_FUSOX</name>
<proteinExistence type="predicted"/>
<gene>
    <name evidence="2" type="ORF">FOMG_17167</name>
</gene>
<feature type="compositionally biased region" description="Polar residues" evidence="1">
    <location>
        <begin position="29"/>
        <end position="39"/>
    </location>
</feature>
<dbReference type="Proteomes" id="UP000030703">
    <property type="component" value="Unassembled WGS sequence"/>
</dbReference>
<evidence type="ECO:0000313" key="2">
    <source>
        <dbReference type="EMBL" id="EXK26265.1"/>
    </source>
</evidence>
<dbReference type="VEuPathDB" id="FungiDB:FOMG_17167"/>
<dbReference type="AlphaFoldDB" id="W9Z4F0"/>
<feature type="region of interest" description="Disordered" evidence="1">
    <location>
        <begin position="1"/>
        <end position="50"/>
    </location>
</feature>
<dbReference type="EMBL" id="JH659366">
    <property type="protein sequence ID" value="EXK26265.1"/>
    <property type="molecule type" value="Genomic_DNA"/>
</dbReference>
<organism evidence="2">
    <name type="scientific">Fusarium oxysporum f. sp. melonis 26406</name>
    <dbReference type="NCBI Taxonomy" id="1089452"/>
    <lineage>
        <taxon>Eukaryota</taxon>
        <taxon>Fungi</taxon>
        <taxon>Dikarya</taxon>
        <taxon>Ascomycota</taxon>
        <taxon>Pezizomycotina</taxon>
        <taxon>Sordariomycetes</taxon>
        <taxon>Hypocreomycetidae</taxon>
        <taxon>Hypocreales</taxon>
        <taxon>Nectriaceae</taxon>
        <taxon>Fusarium</taxon>
        <taxon>Fusarium oxysporum species complex</taxon>
    </lineage>
</organism>
<reference evidence="2" key="2">
    <citation type="submission" date="2012-05" db="EMBL/GenBank/DDBJ databases">
        <title>Annotation of the Genome Sequence of Fusarium oxysporum f. sp. melonis 26406.</title>
        <authorList>
            <consortium name="The Broad Institute Genomics Platform"/>
            <person name="Ma L.-J."/>
            <person name="Corby-Kistler H."/>
            <person name="Broz K."/>
            <person name="Gale L.R."/>
            <person name="Jonkers W."/>
            <person name="O'Donnell K."/>
            <person name="Ploetz R."/>
            <person name="Steinberg C."/>
            <person name="Schwartz D.C."/>
            <person name="VanEtten H."/>
            <person name="Zhou S."/>
            <person name="Young S.K."/>
            <person name="Zeng Q."/>
            <person name="Gargeya S."/>
            <person name="Fitzgerald M."/>
            <person name="Abouelleil A."/>
            <person name="Alvarado L."/>
            <person name="Chapman S.B."/>
            <person name="Gainer-Dewar J."/>
            <person name="Goldberg J."/>
            <person name="Griggs A."/>
            <person name="Gujja S."/>
            <person name="Hansen M."/>
            <person name="Howarth C."/>
            <person name="Imamovic A."/>
            <person name="Ireland A."/>
            <person name="Larimer J."/>
            <person name="McCowan C."/>
            <person name="Murphy C."/>
            <person name="Pearson M."/>
            <person name="Poon T.W."/>
            <person name="Priest M."/>
            <person name="Roberts A."/>
            <person name="Saif S."/>
            <person name="Shea T."/>
            <person name="Sykes S."/>
            <person name="Wortman J."/>
            <person name="Nusbaum C."/>
            <person name="Birren B."/>
        </authorList>
    </citation>
    <scope>NUCLEOTIDE SEQUENCE</scope>
    <source>
        <strain evidence="2">26406</strain>
    </source>
</reference>
<sequence length="50" mass="5485">MPIPSPRAKRKRKRTDRSDPKAKAAPGGNIQTVIATESLSGRFRNPQAAR</sequence>
<accession>W9Z4F0</accession>
<evidence type="ECO:0000256" key="1">
    <source>
        <dbReference type="SAM" id="MobiDB-lite"/>
    </source>
</evidence>